<feature type="compositionally biased region" description="Low complexity" evidence="2">
    <location>
        <begin position="946"/>
        <end position="990"/>
    </location>
</feature>
<feature type="compositionally biased region" description="Low complexity" evidence="2">
    <location>
        <begin position="755"/>
        <end position="768"/>
    </location>
</feature>
<evidence type="ECO:0000313" key="4">
    <source>
        <dbReference type="EMBL" id="KAL1842845.1"/>
    </source>
</evidence>
<dbReference type="InterPro" id="IPR000198">
    <property type="entry name" value="RhoGAP_dom"/>
</dbReference>
<feature type="compositionally biased region" description="Polar residues" evidence="2">
    <location>
        <begin position="831"/>
        <end position="842"/>
    </location>
</feature>
<feature type="compositionally biased region" description="Low complexity" evidence="2">
    <location>
        <begin position="35"/>
        <end position="48"/>
    </location>
</feature>
<comment type="caution">
    <text evidence="4">The sequence shown here is derived from an EMBL/GenBank/DDBJ whole genome shotgun (WGS) entry which is preliminary data.</text>
</comment>
<feature type="compositionally biased region" description="Low complexity" evidence="2">
    <location>
        <begin position="575"/>
        <end position="593"/>
    </location>
</feature>
<feature type="compositionally biased region" description="Low complexity" evidence="2">
    <location>
        <begin position="631"/>
        <end position="642"/>
    </location>
</feature>
<gene>
    <name evidence="4" type="ORF">VTJ49DRAFT_4012</name>
</gene>
<reference evidence="4 5" key="1">
    <citation type="journal article" date="2024" name="Commun. Biol.">
        <title>Comparative genomic analysis of thermophilic fungi reveals convergent evolutionary adaptations and gene losses.</title>
        <authorList>
            <person name="Steindorff A.S."/>
            <person name="Aguilar-Pontes M.V."/>
            <person name="Robinson A.J."/>
            <person name="Andreopoulos B."/>
            <person name="LaButti K."/>
            <person name="Kuo A."/>
            <person name="Mondo S."/>
            <person name="Riley R."/>
            <person name="Otillar R."/>
            <person name="Haridas S."/>
            <person name="Lipzen A."/>
            <person name="Grimwood J."/>
            <person name="Schmutz J."/>
            <person name="Clum A."/>
            <person name="Reid I.D."/>
            <person name="Moisan M.C."/>
            <person name="Butler G."/>
            <person name="Nguyen T.T.M."/>
            <person name="Dewar K."/>
            <person name="Conant G."/>
            <person name="Drula E."/>
            <person name="Henrissat B."/>
            <person name="Hansel C."/>
            <person name="Singer S."/>
            <person name="Hutchinson M.I."/>
            <person name="de Vries R.P."/>
            <person name="Natvig D.O."/>
            <person name="Powell A.J."/>
            <person name="Tsang A."/>
            <person name="Grigoriev I.V."/>
        </authorList>
    </citation>
    <scope>NUCLEOTIDE SEQUENCE [LARGE SCALE GENOMIC DNA]</scope>
    <source>
        <strain evidence="4 5">CBS 620.91</strain>
    </source>
</reference>
<organism evidence="4 5">
    <name type="scientific">Humicola insolens</name>
    <name type="common">Soft-rot fungus</name>
    <dbReference type="NCBI Taxonomy" id="85995"/>
    <lineage>
        <taxon>Eukaryota</taxon>
        <taxon>Fungi</taxon>
        <taxon>Dikarya</taxon>
        <taxon>Ascomycota</taxon>
        <taxon>Pezizomycotina</taxon>
        <taxon>Sordariomycetes</taxon>
        <taxon>Sordariomycetidae</taxon>
        <taxon>Sordariales</taxon>
        <taxon>Chaetomiaceae</taxon>
        <taxon>Mycothermus</taxon>
    </lineage>
</organism>
<sequence length="1000" mass="107547">MTSAAPAPATQPVASQHQHPPHSHRTSLVNNPATSVASSHGHSAVSPPSKRDLKSWWKGFKLQSKNQEHHGIAAPSPKTTAKGFPRLQPTRTAPIFSEDMDGLAAHPSLVATMEEEEDKLAKRALHQTGSSMQQFVGPPKWMARALEGVSRTRRAACELGRTWLRARPELTVAEPRPQGIFGVPLRQSITYANVAISLVDEDGKSYIYGYVPIVVAKCGVFLKERATEVEGIFRLNGSEKRIKELKTIFDSPDRYGKGLVWDGYTVHDAANVLRRYLNDLPEPVVPLDLYEKFREPLKGATTTNSAEGPQFVENFDMNAAIRRYQELITELPPLNRQLLLYILDLLAVFAAKSDQNRMTSQNLAAIFQPGMLSHPNHAMAPDEYRLNQSVIIFLIENQDHFLIGMQGTAADEKTVEEVQKGTPALKPPATPTRKPGLHRSASTGSVGGESIAREGSLRRNKSTSSKRSYQSNGGPSPASPALASTTPTSGGLARSNTVPSKKSPALQSGRFPARDGPPLSPLTPIAPVPPPPAVVEEAATPEEAGPSATTSTRPSPSRLGLAIPNAKSHEKLSEPTTPAGTTPVASTPPVTTPSKERKLPILFQRMGSSEGDGRQPNKLKKKRIPGSTNPSAHSSTASLSHAGVSPNAERGNPLEAIPSVTRAEERPPEPTQQETRVPPRSVPTPSDGSDVPGAESHPTSHDNMAAHASHAEPVHSDTLHPNSAAPLKSKRSPPTSLHSSFNESSDLDQVEEPARLPAPAEAPAEAPVPDTPNNEKEKKRRWRLSRKKDDGQPIPPPLASPRPAPLGSNATASASGTSINSAGKLGPSITGGDTSDRATINTAAEPALTEVSSKESGHRDNGKDDGNKLSSWIKNKYREHKENVEQRARNKSPPGRHGGQGLGTSLVLQSSSSLSTRGKSLDLKRVEDENRSVVPPTQLPVTQTMPAQNLQAMLAQQEQQQQQVQQQQQQPQAQQQQTQQAQAPAPAPVQVDPKTTTQQQ</sequence>
<feature type="compositionally biased region" description="Pro residues" evidence="2">
    <location>
        <begin position="793"/>
        <end position="804"/>
    </location>
</feature>
<feature type="compositionally biased region" description="Polar residues" evidence="2">
    <location>
        <begin position="462"/>
        <end position="474"/>
    </location>
</feature>
<dbReference type="PANTHER" id="PTHR15228:SF25">
    <property type="entry name" value="F-BAR DOMAIN-CONTAINING PROTEIN"/>
    <property type="match status" value="1"/>
</dbReference>
<evidence type="ECO:0000256" key="2">
    <source>
        <dbReference type="SAM" id="MobiDB-lite"/>
    </source>
</evidence>
<feature type="compositionally biased region" description="Basic and acidic residues" evidence="2">
    <location>
        <begin position="879"/>
        <end position="888"/>
    </location>
</feature>
<feature type="region of interest" description="Disordered" evidence="2">
    <location>
        <begin position="65"/>
        <end position="87"/>
    </location>
</feature>
<feature type="compositionally biased region" description="Low complexity" evidence="2">
    <location>
        <begin position="903"/>
        <end position="918"/>
    </location>
</feature>
<feature type="compositionally biased region" description="Low complexity" evidence="2">
    <location>
        <begin position="534"/>
        <end position="558"/>
    </location>
</feature>
<accession>A0ABR3VN49</accession>
<feature type="compositionally biased region" description="Basic and acidic residues" evidence="2">
    <location>
        <begin position="919"/>
        <end position="931"/>
    </location>
</feature>
<dbReference type="Proteomes" id="UP001583172">
    <property type="component" value="Unassembled WGS sequence"/>
</dbReference>
<dbReference type="Gene3D" id="1.10.555.10">
    <property type="entry name" value="Rho GTPase activation protein"/>
    <property type="match status" value="1"/>
</dbReference>
<dbReference type="InterPro" id="IPR051025">
    <property type="entry name" value="RhoGAP"/>
</dbReference>
<feature type="compositionally biased region" description="Basic and acidic residues" evidence="2">
    <location>
        <begin position="852"/>
        <end position="867"/>
    </location>
</feature>
<evidence type="ECO:0000256" key="1">
    <source>
        <dbReference type="ARBA" id="ARBA00022468"/>
    </source>
</evidence>
<dbReference type="PROSITE" id="PS50238">
    <property type="entry name" value="RHOGAP"/>
    <property type="match status" value="1"/>
</dbReference>
<feature type="region of interest" description="Disordered" evidence="2">
    <location>
        <begin position="413"/>
        <end position="1000"/>
    </location>
</feature>
<dbReference type="CDD" id="cd04396">
    <property type="entry name" value="RhoGAP_fSAC7_BAG7"/>
    <property type="match status" value="1"/>
</dbReference>
<dbReference type="PANTHER" id="PTHR15228">
    <property type="entry name" value="SPERMATHECAL PHYSIOLOGY VARIANT"/>
    <property type="match status" value="1"/>
</dbReference>
<keyword evidence="1" id="KW-0343">GTPase activation</keyword>
<dbReference type="SMART" id="SM00324">
    <property type="entry name" value="RhoGAP"/>
    <property type="match status" value="1"/>
</dbReference>
<protein>
    <recommendedName>
        <fullName evidence="3">Rho-GAP domain-containing protein</fullName>
    </recommendedName>
</protein>
<feature type="domain" description="Rho-GAP" evidence="3">
    <location>
        <begin position="196"/>
        <end position="402"/>
    </location>
</feature>
<proteinExistence type="predicted"/>
<feature type="compositionally biased region" description="Basic and acidic residues" evidence="2">
    <location>
        <begin position="709"/>
        <end position="718"/>
    </location>
</feature>
<feature type="compositionally biased region" description="Low complexity" evidence="2">
    <location>
        <begin position="805"/>
        <end position="823"/>
    </location>
</feature>
<dbReference type="SUPFAM" id="SSF48350">
    <property type="entry name" value="GTPase activation domain, GAP"/>
    <property type="match status" value="1"/>
</dbReference>
<dbReference type="EMBL" id="JAZGSY010000031">
    <property type="protein sequence ID" value="KAL1842845.1"/>
    <property type="molecule type" value="Genomic_DNA"/>
</dbReference>
<feature type="compositionally biased region" description="Polar residues" evidence="2">
    <location>
        <begin position="482"/>
        <end position="500"/>
    </location>
</feature>
<evidence type="ECO:0000259" key="3">
    <source>
        <dbReference type="PROSITE" id="PS50238"/>
    </source>
</evidence>
<dbReference type="Pfam" id="PF00620">
    <property type="entry name" value="RhoGAP"/>
    <property type="match status" value="1"/>
</dbReference>
<feature type="compositionally biased region" description="Polar residues" evidence="2">
    <location>
        <begin position="732"/>
        <end position="744"/>
    </location>
</feature>
<feature type="compositionally biased region" description="Pro residues" evidence="2">
    <location>
        <begin position="518"/>
        <end position="533"/>
    </location>
</feature>
<dbReference type="InterPro" id="IPR008936">
    <property type="entry name" value="Rho_GTPase_activation_prot"/>
</dbReference>
<feature type="region of interest" description="Disordered" evidence="2">
    <location>
        <begin position="1"/>
        <end position="52"/>
    </location>
</feature>
<name>A0ABR3VN49_HUMIN</name>
<evidence type="ECO:0000313" key="5">
    <source>
        <dbReference type="Proteomes" id="UP001583172"/>
    </source>
</evidence>
<keyword evidence="5" id="KW-1185">Reference proteome</keyword>